<dbReference type="EMBL" id="GACK01009302">
    <property type="protein sequence ID" value="JAA55732.1"/>
    <property type="molecule type" value="mRNA"/>
</dbReference>
<keyword evidence="2 5" id="KW-0863">Zinc-finger</keyword>
<evidence type="ECO:0000259" key="6">
    <source>
        <dbReference type="PROSITE" id="PS50950"/>
    </source>
</evidence>
<protein>
    <recommendedName>
        <fullName evidence="6">THAP-type domain-containing protein</fullName>
    </recommendedName>
</protein>
<evidence type="ECO:0000256" key="1">
    <source>
        <dbReference type="ARBA" id="ARBA00022723"/>
    </source>
</evidence>
<proteinExistence type="evidence at transcript level"/>
<reference evidence="7" key="2">
    <citation type="journal article" date="2015" name="J. Proteomics">
        <title>Sexual differences in the sialomes of the zebra tick, Rhipicephalus pulchellus.</title>
        <authorList>
            <person name="Tan A.W."/>
            <person name="Francischetti I.M."/>
            <person name="Slovak M."/>
            <person name="Kini R.M."/>
            <person name="Ribeiro J.M."/>
        </authorList>
    </citation>
    <scope>NUCLEOTIDE SEQUENCE</scope>
    <source>
        <tissue evidence="7">Salivary gland</tissue>
    </source>
</reference>
<evidence type="ECO:0000256" key="5">
    <source>
        <dbReference type="PROSITE-ProRule" id="PRU00309"/>
    </source>
</evidence>
<evidence type="ECO:0000256" key="4">
    <source>
        <dbReference type="ARBA" id="ARBA00023125"/>
    </source>
</evidence>
<keyword evidence="3" id="KW-0862">Zinc</keyword>
<dbReference type="SUPFAM" id="SSF57716">
    <property type="entry name" value="Glucocorticoid receptor-like (DNA-binding domain)"/>
    <property type="match status" value="1"/>
</dbReference>
<dbReference type="GO" id="GO:0008270">
    <property type="term" value="F:zinc ion binding"/>
    <property type="evidence" value="ECO:0007669"/>
    <property type="project" value="UniProtKB-KW"/>
</dbReference>
<sequence>MSSCAYRLRTVEFAATLAPSAVATRQQRGGVLRLGRLNEYCVYSFPAQCNRCRPRLGPFCFVSPSADAFWGSEMTSVSRASVGSGAGVKKNPWNRRYCCVKDCHNHEGQPGIKFYRFPGRPYEINRRNKWIAAVRRVK</sequence>
<keyword evidence="4 5" id="KW-0238">DNA-binding</keyword>
<reference evidence="7" key="1">
    <citation type="submission" date="2012-11" db="EMBL/GenBank/DDBJ databases">
        <authorList>
            <person name="Lucero-Rivera Y.E."/>
            <person name="Tovar-Ramirez D."/>
        </authorList>
    </citation>
    <scope>NUCLEOTIDE SEQUENCE</scope>
    <source>
        <tissue evidence="7">Salivary gland</tissue>
    </source>
</reference>
<dbReference type="AlphaFoldDB" id="L7LVV9"/>
<evidence type="ECO:0000256" key="2">
    <source>
        <dbReference type="ARBA" id="ARBA00022771"/>
    </source>
</evidence>
<evidence type="ECO:0000313" key="7">
    <source>
        <dbReference type="EMBL" id="JAA55732.1"/>
    </source>
</evidence>
<keyword evidence="1" id="KW-0479">Metal-binding</keyword>
<evidence type="ECO:0000256" key="3">
    <source>
        <dbReference type="ARBA" id="ARBA00022833"/>
    </source>
</evidence>
<accession>L7LVV9</accession>
<dbReference type="GO" id="GO:0003677">
    <property type="term" value="F:DNA binding"/>
    <property type="evidence" value="ECO:0007669"/>
    <property type="project" value="UniProtKB-UniRule"/>
</dbReference>
<name>L7LVV9_RHIPC</name>
<dbReference type="InterPro" id="IPR006612">
    <property type="entry name" value="THAP_Znf"/>
</dbReference>
<feature type="domain" description="THAP-type" evidence="6">
    <location>
        <begin position="94"/>
        <end position="138"/>
    </location>
</feature>
<dbReference type="Pfam" id="PF05485">
    <property type="entry name" value="THAP"/>
    <property type="match status" value="1"/>
</dbReference>
<organism evidence="7">
    <name type="scientific">Rhipicephalus pulchellus</name>
    <name type="common">Yellow backed tick</name>
    <name type="synonym">Dermacentor pulchellus</name>
    <dbReference type="NCBI Taxonomy" id="72859"/>
    <lineage>
        <taxon>Eukaryota</taxon>
        <taxon>Metazoa</taxon>
        <taxon>Ecdysozoa</taxon>
        <taxon>Arthropoda</taxon>
        <taxon>Chelicerata</taxon>
        <taxon>Arachnida</taxon>
        <taxon>Acari</taxon>
        <taxon>Parasitiformes</taxon>
        <taxon>Ixodida</taxon>
        <taxon>Ixodoidea</taxon>
        <taxon>Ixodidae</taxon>
        <taxon>Rhipicephalinae</taxon>
        <taxon>Rhipicephalus</taxon>
        <taxon>Rhipicephalus</taxon>
    </lineage>
</organism>
<dbReference type="PROSITE" id="PS50950">
    <property type="entry name" value="ZF_THAP"/>
    <property type="match status" value="1"/>
</dbReference>